<keyword evidence="12" id="KW-1185">Reference proteome</keyword>
<dbReference type="RefSeq" id="WP_167148493.1">
    <property type="nucleotide sequence ID" value="NZ_JAAMOX010000001.1"/>
</dbReference>
<comment type="caution">
    <text evidence="11">The sequence shown here is derived from an EMBL/GenBank/DDBJ whole genome shotgun (WGS) entry which is preliminary data.</text>
</comment>
<evidence type="ECO:0000313" key="11">
    <source>
        <dbReference type="EMBL" id="NIH53134.1"/>
    </source>
</evidence>
<evidence type="ECO:0000313" key="12">
    <source>
        <dbReference type="Proteomes" id="UP000541033"/>
    </source>
</evidence>
<dbReference type="Proteomes" id="UP000541033">
    <property type="component" value="Unassembled WGS sequence"/>
</dbReference>
<evidence type="ECO:0000259" key="10">
    <source>
        <dbReference type="Pfam" id="PF02870"/>
    </source>
</evidence>
<keyword evidence="6" id="KW-0227">DNA damage</keyword>
<dbReference type="GO" id="GO:0006281">
    <property type="term" value="P:DNA repair"/>
    <property type="evidence" value="ECO:0007669"/>
    <property type="project" value="UniProtKB-KW"/>
</dbReference>
<evidence type="ECO:0000256" key="8">
    <source>
        <dbReference type="ARBA" id="ARBA00049348"/>
    </source>
</evidence>
<evidence type="ECO:0000256" key="7">
    <source>
        <dbReference type="ARBA" id="ARBA00023204"/>
    </source>
</evidence>
<feature type="domain" description="Methylguanine DNA methyltransferase ribonuclease-like" evidence="10">
    <location>
        <begin position="40"/>
        <end position="121"/>
    </location>
</feature>
<evidence type="ECO:0000256" key="4">
    <source>
        <dbReference type="ARBA" id="ARBA00022603"/>
    </source>
</evidence>
<dbReference type="GO" id="GO:0003908">
    <property type="term" value="F:methylated-DNA-[protein]-cysteine S-methyltransferase activity"/>
    <property type="evidence" value="ECO:0007669"/>
    <property type="project" value="UniProtKB-EC"/>
</dbReference>
<feature type="domain" description="Methylated-DNA-[protein]-cysteine S-methyltransferase DNA binding" evidence="9">
    <location>
        <begin position="128"/>
        <end position="206"/>
    </location>
</feature>
<evidence type="ECO:0000256" key="6">
    <source>
        <dbReference type="ARBA" id="ARBA00022763"/>
    </source>
</evidence>
<dbReference type="Pfam" id="PF01035">
    <property type="entry name" value="DNA_binding_1"/>
    <property type="match status" value="1"/>
</dbReference>
<keyword evidence="4 11" id="KW-0489">Methyltransferase</keyword>
<accession>A0A7X5R023</accession>
<dbReference type="InterPro" id="IPR036217">
    <property type="entry name" value="MethylDNA_cys_MeTrfase_DNAb"/>
</dbReference>
<dbReference type="PROSITE" id="PS00374">
    <property type="entry name" value="MGMT"/>
    <property type="match status" value="1"/>
</dbReference>
<dbReference type="PANTHER" id="PTHR10815">
    <property type="entry name" value="METHYLATED-DNA--PROTEIN-CYSTEINE METHYLTRANSFERASE"/>
    <property type="match status" value="1"/>
</dbReference>
<dbReference type="InterPro" id="IPR036388">
    <property type="entry name" value="WH-like_DNA-bd_sf"/>
</dbReference>
<dbReference type="CDD" id="cd06445">
    <property type="entry name" value="ATase"/>
    <property type="match status" value="1"/>
</dbReference>
<evidence type="ECO:0000256" key="5">
    <source>
        <dbReference type="ARBA" id="ARBA00022679"/>
    </source>
</evidence>
<dbReference type="EMBL" id="JAAMOX010000001">
    <property type="protein sequence ID" value="NIH53134.1"/>
    <property type="molecule type" value="Genomic_DNA"/>
</dbReference>
<dbReference type="SUPFAM" id="SSF46767">
    <property type="entry name" value="Methylated DNA-protein cysteine methyltransferase, C-terminal domain"/>
    <property type="match status" value="1"/>
</dbReference>
<reference evidence="11 12" key="1">
    <citation type="submission" date="2020-02" db="EMBL/GenBank/DDBJ databases">
        <title>Sequencing the genomes of 1000 actinobacteria strains.</title>
        <authorList>
            <person name="Klenk H.-P."/>
        </authorList>
    </citation>
    <scope>NUCLEOTIDE SEQUENCE [LARGE SCALE GENOMIC DNA]</scope>
    <source>
        <strain evidence="11 12">DSM 27960</strain>
    </source>
</reference>
<dbReference type="SUPFAM" id="SSF53155">
    <property type="entry name" value="Methylated DNA-protein cysteine methyltransferase domain"/>
    <property type="match status" value="1"/>
</dbReference>
<dbReference type="AlphaFoldDB" id="A0A7X5R023"/>
<evidence type="ECO:0000256" key="3">
    <source>
        <dbReference type="ARBA" id="ARBA00011918"/>
    </source>
</evidence>
<dbReference type="NCBIfam" id="TIGR00589">
    <property type="entry name" value="ogt"/>
    <property type="match status" value="1"/>
</dbReference>
<dbReference type="InterPro" id="IPR001497">
    <property type="entry name" value="MethylDNA_cys_MeTrfase_AS"/>
</dbReference>
<dbReference type="GO" id="GO:0032259">
    <property type="term" value="P:methylation"/>
    <property type="evidence" value="ECO:0007669"/>
    <property type="project" value="UniProtKB-KW"/>
</dbReference>
<dbReference type="Pfam" id="PF02870">
    <property type="entry name" value="Methyltransf_1N"/>
    <property type="match status" value="1"/>
</dbReference>
<gene>
    <name evidence="11" type="ORF">FHX76_001002</name>
</gene>
<evidence type="ECO:0000256" key="2">
    <source>
        <dbReference type="ARBA" id="ARBA00008711"/>
    </source>
</evidence>
<dbReference type="Gene3D" id="1.10.10.10">
    <property type="entry name" value="Winged helix-like DNA-binding domain superfamily/Winged helix DNA-binding domain"/>
    <property type="match status" value="1"/>
</dbReference>
<comment type="catalytic activity">
    <reaction evidence="8">
        <text>a 6-O-methyl-2'-deoxyguanosine in DNA + L-cysteinyl-[protein] = S-methyl-L-cysteinyl-[protein] + a 2'-deoxyguanosine in DNA</text>
        <dbReference type="Rhea" id="RHEA:24000"/>
        <dbReference type="Rhea" id="RHEA-COMP:10131"/>
        <dbReference type="Rhea" id="RHEA-COMP:10132"/>
        <dbReference type="Rhea" id="RHEA-COMP:11367"/>
        <dbReference type="Rhea" id="RHEA-COMP:11368"/>
        <dbReference type="ChEBI" id="CHEBI:29950"/>
        <dbReference type="ChEBI" id="CHEBI:82612"/>
        <dbReference type="ChEBI" id="CHEBI:85445"/>
        <dbReference type="ChEBI" id="CHEBI:85448"/>
        <dbReference type="EC" id="2.1.1.63"/>
    </reaction>
</comment>
<organism evidence="11 12">
    <name type="scientific">Lysinibacter cavernae</name>
    <dbReference type="NCBI Taxonomy" id="1640652"/>
    <lineage>
        <taxon>Bacteria</taxon>
        <taxon>Bacillati</taxon>
        <taxon>Actinomycetota</taxon>
        <taxon>Actinomycetes</taxon>
        <taxon>Micrococcales</taxon>
        <taxon>Microbacteriaceae</taxon>
        <taxon>Lysinibacter</taxon>
    </lineage>
</organism>
<proteinExistence type="inferred from homology"/>
<dbReference type="PANTHER" id="PTHR10815:SF13">
    <property type="entry name" value="METHYLATED-DNA--PROTEIN-CYSTEINE METHYLTRANSFERASE"/>
    <property type="match status" value="1"/>
</dbReference>
<keyword evidence="7" id="KW-0234">DNA repair</keyword>
<dbReference type="EC" id="2.1.1.63" evidence="3"/>
<keyword evidence="5 11" id="KW-0808">Transferase</keyword>
<comment type="catalytic activity">
    <reaction evidence="1">
        <text>a 4-O-methyl-thymidine in DNA + L-cysteinyl-[protein] = a thymidine in DNA + S-methyl-L-cysteinyl-[protein]</text>
        <dbReference type="Rhea" id="RHEA:53428"/>
        <dbReference type="Rhea" id="RHEA-COMP:10131"/>
        <dbReference type="Rhea" id="RHEA-COMP:10132"/>
        <dbReference type="Rhea" id="RHEA-COMP:13555"/>
        <dbReference type="Rhea" id="RHEA-COMP:13556"/>
        <dbReference type="ChEBI" id="CHEBI:29950"/>
        <dbReference type="ChEBI" id="CHEBI:82612"/>
        <dbReference type="ChEBI" id="CHEBI:137386"/>
        <dbReference type="ChEBI" id="CHEBI:137387"/>
        <dbReference type="EC" id="2.1.1.63"/>
    </reaction>
</comment>
<dbReference type="InterPro" id="IPR008332">
    <property type="entry name" value="MethylG_MeTrfase_N"/>
</dbReference>
<dbReference type="FunFam" id="1.10.10.10:FF:000214">
    <property type="entry name" value="Methylated-DNA--protein-cysteine methyltransferase"/>
    <property type="match status" value="1"/>
</dbReference>
<dbReference type="Gene3D" id="3.30.160.70">
    <property type="entry name" value="Methylated DNA-protein cysteine methyltransferase domain"/>
    <property type="match status" value="1"/>
</dbReference>
<evidence type="ECO:0000256" key="1">
    <source>
        <dbReference type="ARBA" id="ARBA00001286"/>
    </source>
</evidence>
<sequence>MNDRRIGDSLPISADESRTLERLQERLARSAAADDALDVSYRSYDSPVGTLLLAATPLGLVRVAFATEGHDAVLSSLSERLGSRILSSVTALSRFESLDASAAQLDEYFAGRRKFFTVPLDRQLSTGFRRSVLESLTRIEYGHTASYGQVAALAGSPKAFRAVGTACATNPLPILVPCHRVVRGDGGQGGYLGGPEAKHTLLSLEAQHEQ</sequence>
<dbReference type="InterPro" id="IPR036631">
    <property type="entry name" value="MGMT_N_sf"/>
</dbReference>
<dbReference type="InterPro" id="IPR014048">
    <property type="entry name" value="MethylDNA_cys_MeTrfase_DNA-bd"/>
</dbReference>
<evidence type="ECO:0000259" key="9">
    <source>
        <dbReference type="Pfam" id="PF01035"/>
    </source>
</evidence>
<name>A0A7X5R023_9MICO</name>
<comment type="similarity">
    <text evidence="2">Belongs to the MGMT family.</text>
</comment>
<protein>
    <recommendedName>
        <fullName evidence="3">methylated-DNA--[protein]-cysteine S-methyltransferase</fullName>
        <ecNumber evidence="3">2.1.1.63</ecNumber>
    </recommendedName>
</protein>